<reference evidence="1 2" key="1">
    <citation type="journal article" date="2020" name="Cell">
        <title>Large-Scale Comparative Analyses of Tick Genomes Elucidate Their Genetic Diversity and Vector Capacities.</title>
        <authorList>
            <consortium name="Tick Genome and Microbiome Consortium (TIGMIC)"/>
            <person name="Jia N."/>
            <person name="Wang J."/>
            <person name="Shi W."/>
            <person name="Du L."/>
            <person name="Sun Y."/>
            <person name="Zhan W."/>
            <person name="Jiang J.F."/>
            <person name="Wang Q."/>
            <person name="Zhang B."/>
            <person name="Ji P."/>
            <person name="Bell-Sakyi L."/>
            <person name="Cui X.M."/>
            <person name="Yuan T.T."/>
            <person name="Jiang B.G."/>
            <person name="Yang W.F."/>
            <person name="Lam T.T."/>
            <person name="Chang Q.C."/>
            <person name="Ding S.J."/>
            <person name="Wang X.J."/>
            <person name="Zhu J.G."/>
            <person name="Ruan X.D."/>
            <person name="Zhao L."/>
            <person name="Wei J.T."/>
            <person name="Ye R.Z."/>
            <person name="Que T.C."/>
            <person name="Du C.H."/>
            <person name="Zhou Y.H."/>
            <person name="Cheng J.X."/>
            <person name="Dai P.F."/>
            <person name="Guo W.B."/>
            <person name="Han X.H."/>
            <person name="Huang E.J."/>
            <person name="Li L.F."/>
            <person name="Wei W."/>
            <person name="Gao Y.C."/>
            <person name="Liu J.Z."/>
            <person name="Shao H.Z."/>
            <person name="Wang X."/>
            <person name="Wang C.C."/>
            <person name="Yang T.C."/>
            <person name="Huo Q.B."/>
            <person name="Li W."/>
            <person name="Chen H.Y."/>
            <person name="Chen S.E."/>
            <person name="Zhou L.G."/>
            <person name="Ni X.B."/>
            <person name="Tian J.H."/>
            <person name="Sheng Y."/>
            <person name="Liu T."/>
            <person name="Pan Y.S."/>
            <person name="Xia L.Y."/>
            <person name="Li J."/>
            <person name="Zhao F."/>
            <person name="Cao W.C."/>
        </authorList>
    </citation>
    <scope>NUCLEOTIDE SEQUENCE [LARGE SCALE GENOMIC DNA]</scope>
    <source>
        <strain evidence="1">HaeL-2018</strain>
    </source>
</reference>
<accession>A0A9J6FRU5</accession>
<gene>
    <name evidence="1" type="ORF">HPB48_015962</name>
</gene>
<dbReference type="Proteomes" id="UP000821853">
    <property type="component" value="Unassembled WGS sequence"/>
</dbReference>
<evidence type="ECO:0000313" key="1">
    <source>
        <dbReference type="EMBL" id="KAH9364984.1"/>
    </source>
</evidence>
<organism evidence="1 2">
    <name type="scientific">Haemaphysalis longicornis</name>
    <name type="common">Bush tick</name>
    <dbReference type="NCBI Taxonomy" id="44386"/>
    <lineage>
        <taxon>Eukaryota</taxon>
        <taxon>Metazoa</taxon>
        <taxon>Ecdysozoa</taxon>
        <taxon>Arthropoda</taxon>
        <taxon>Chelicerata</taxon>
        <taxon>Arachnida</taxon>
        <taxon>Acari</taxon>
        <taxon>Parasitiformes</taxon>
        <taxon>Ixodida</taxon>
        <taxon>Ixodoidea</taxon>
        <taxon>Ixodidae</taxon>
        <taxon>Haemaphysalinae</taxon>
        <taxon>Haemaphysalis</taxon>
    </lineage>
</organism>
<evidence type="ECO:0000313" key="2">
    <source>
        <dbReference type="Proteomes" id="UP000821853"/>
    </source>
</evidence>
<dbReference type="AlphaFoldDB" id="A0A9J6FRU5"/>
<sequence>MLAKLVRDVIAGQLTVRLGMLNVRVNGQWNVVAADAATKEAMRTLLVPTTIYGIEVSPRELSSSSTGITVVDSITITAQAVFSLETPVPASAVDCSQGVCSVSAFLGAQATPAKVIHGGKMRFPPNIERRNAWITGVQRDKWLPMKSCYVCPVHFVKVRIDCPGKELLRCSGNQEEVFSVNLQVSVHHKKELVKKNAEQDLKLAPHLKPSHLEDNHFDKMNVFSGSSAEPVWLPQYMC</sequence>
<proteinExistence type="predicted"/>
<dbReference type="VEuPathDB" id="VectorBase:HLOH_051038"/>
<evidence type="ECO:0008006" key="3">
    <source>
        <dbReference type="Google" id="ProtNLM"/>
    </source>
</evidence>
<dbReference type="SUPFAM" id="SSF57716">
    <property type="entry name" value="Glucocorticoid receptor-like (DNA-binding domain)"/>
    <property type="match status" value="1"/>
</dbReference>
<comment type="caution">
    <text evidence="1">The sequence shown here is derived from an EMBL/GenBank/DDBJ whole genome shotgun (WGS) entry which is preliminary data.</text>
</comment>
<keyword evidence="2" id="KW-1185">Reference proteome</keyword>
<dbReference type="EMBL" id="JABSTR010000003">
    <property type="protein sequence ID" value="KAH9364984.1"/>
    <property type="molecule type" value="Genomic_DNA"/>
</dbReference>
<name>A0A9J6FRU5_HAELO</name>
<protein>
    <recommendedName>
        <fullName evidence="3">THAP-type domain-containing protein</fullName>
    </recommendedName>
</protein>